<accession>X0UGE2</accession>
<organism evidence="1">
    <name type="scientific">marine sediment metagenome</name>
    <dbReference type="NCBI Taxonomy" id="412755"/>
    <lineage>
        <taxon>unclassified sequences</taxon>
        <taxon>metagenomes</taxon>
        <taxon>ecological metagenomes</taxon>
    </lineage>
</organism>
<comment type="caution">
    <text evidence="1">The sequence shown here is derived from an EMBL/GenBank/DDBJ whole genome shotgun (WGS) entry which is preliminary data.</text>
</comment>
<protein>
    <submittedName>
        <fullName evidence="1">Uncharacterized protein</fullName>
    </submittedName>
</protein>
<name>X0UGE2_9ZZZZ</name>
<proteinExistence type="predicted"/>
<sequence length="84" mass="9157">MNQKATELTILIKGAGEIASGVAHTLFCSHFQICLTEIPYPQAVSRGVSFCEAVYEGEKEVEGVAAKLITLPEQVFEVWAESKI</sequence>
<dbReference type="EMBL" id="BARS01011205">
    <property type="protein sequence ID" value="GAF99447.1"/>
    <property type="molecule type" value="Genomic_DNA"/>
</dbReference>
<dbReference type="AlphaFoldDB" id="X0UGE2"/>
<evidence type="ECO:0000313" key="1">
    <source>
        <dbReference type="EMBL" id="GAF99447.1"/>
    </source>
</evidence>
<gene>
    <name evidence="1" type="ORF">S01H1_20471</name>
</gene>
<feature type="non-terminal residue" evidence="1">
    <location>
        <position position="84"/>
    </location>
</feature>
<reference evidence="1" key="1">
    <citation type="journal article" date="2014" name="Front. Microbiol.">
        <title>High frequency of phylogenetically diverse reductive dehalogenase-homologous genes in deep subseafloor sedimentary metagenomes.</title>
        <authorList>
            <person name="Kawai M."/>
            <person name="Futagami T."/>
            <person name="Toyoda A."/>
            <person name="Takaki Y."/>
            <person name="Nishi S."/>
            <person name="Hori S."/>
            <person name="Arai W."/>
            <person name="Tsubouchi T."/>
            <person name="Morono Y."/>
            <person name="Uchiyama I."/>
            <person name="Ito T."/>
            <person name="Fujiyama A."/>
            <person name="Inagaki F."/>
            <person name="Takami H."/>
        </authorList>
    </citation>
    <scope>NUCLEOTIDE SEQUENCE</scope>
    <source>
        <strain evidence="1">Expedition CK06-06</strain>
    </source>
</reference>